<dbReference type="Gene3D" id="2.30.30.140">
    <property type="match status" value="1"/>
</dbReference>
<feature type="region of interest" description="Disordered" evidence="5">
    <location>
        <begin position="61"/>
        <end position="80"/>
    </location>
</feature>
<evidence type="ECO:0000313" key="8">
    <source>
        <dbReference type="Proteomes" id="UP001415857"/>
    </source>
</evidence>
<dbReference type="PANTHER" id="PTHR10688:SF5">
    <property type="entry name" value="PWWP DOMAIN-CONTAINING PROTEIN 1-RELATED"/>
    <property type="match status" value="1"/>
</dbReference>
<sequence length="1313" mass="142401">MVSVMNNECELDRKPDSFEEHEVKPRVVDDGVDSANGVVDGGGGGDTEKCVDLMVSEETRVSPKVVESGGEVEGTVLDGGGFENVKSEDGRFEEVRVCSSEEVRVGVESDSRRIDKEMESRVFEVKGEDVSPRARVVDFGGQNDQFDGGNNLKECMVASVDRLDVQNDRFDAWNDRMELMVSRSDGPNVTPRASVDQFDAHDHFDAWNDRTERMISRSEGQAEVEKCGVSQYDSLLSKFDDYVANGMGGAAGVGTSNASLYGFELGDMVWGKVKSHPWWPGHIFTEAFASSAVRRTRREGHILVAFFGDSSYGWFDPSELVPFDPNFAEKSRQTNSRNFIKAVEEAVDEMSRRRALGLACRCRNPYNFRPTGVQGYFAVDVGDYEPGGVYSAIQIRKSRDSFRPSETLDFIKQLALTPRDSDQKSIDWVKNKATVFAYRKAVFEEFDETYAQAFGMQPVRPSHEPKDLSGVPVKVPPRAPLSGPLVIAEALGGGKSSTKPVKVKDLSKKDRYLLKRRDEPNGPRSLQTSQGQASSSATSAYVEGSSSLASGDYVFQKRALAVQIKPQIPAKQEQAGTFSGDANPASGQDGTGKEASTVEKKPVVSLPFDQAPAYGSAVATQGLSIDAGPFLNKEKSTLQEMKGRVELDTSSPVGSDLSGKGIPDVGTVQQEGEAMVDFKHEGSAKTLKSSEGFQQPKPSFPKIVEGYHGMNQVQDSRSGVPPLPIDANHPGEDLRMSTESGVKKKAKVLKRPIGDVSFEKSNLVERKKKKKKEISMETSSDHLQKRSATGKNAGSVGKSAGKSIQIGVASRVESQVDHRKKEGGASSSLSDSVGTFSMASMGNIELEHLLSDLQALALDPFHGAERSSPVIVRQFFLRFRSLVYQKSLFLAPPAETETVEVRPSKSATSVGASENPPGENVRDPPTLKPPKSLVRPYDPAKGGRKRGPSDRQEEIAAKRVKKINDLKSLAAEKKASLKAPEAQLGEGKETVAPAPAPAPPKPVRIDSVKKIEPPARVDDPTMLVMKFPPRTSLPSVPELKARFARFGSLDLNGTRVFWKSYTCRVVFLRKLDAEAAYRYAVGNNSLFGNVSVRYHLRDLGIPAAENPDLGKGRVEDTSNETPQPWDSATGQGLPAVVLHQPTLQPAVQLKSCLKKSSGDEVGQVAGGGGVGGGGGGRGTPRVKFILGGEESSRGEQLMVGNRNNFNNNATSFADGGASSVAMDFNTMNFQKVIPPSPLPILPLPSQFSKPPQNMHYTEVAPPPRNTYDYAPIAPTSTATTIDISQQMLNLLTRCNDVVTNVQSILGYVPYHPL</sequence>
<evidence type="ECO:0000256" key="5">
    <source>
        <dbReference type="SAM" id="MobiDB-lite"/>
    </source>
</evidence>
<evidence type="ECO:0000256" key="4">
    <source>
        <dbReference type="ARBA" id="ARBA00060746"/>
    </source>
</evidence>
<feature type="region of interest" description="Disordered" evidence="5">
    <location>
        <begin position="764"/>
        <end position="832"/>
    </location>
</feature>
<feature type="compositionally biased region" description="Low complexity" evidence="5">
    <location>
        <begin position="525"/>
        <end position="538"/>
    </location>
</feature>
<evidence type="ECO:0000256" key="2">
    <source>
        <dbReference type="ARBA" id="ARBA00023163"/>
    </source>
</evidence>
<name>A0AAP0SCB7_LIQFO</name>
<dbReference type="SMART" id="SM00293">
    <property type="entry name" value="PWWP"/>
    <property type="match status" value="1"/>
</dbReference>
<feature type="compositionally biased region" description="Basic and acidic residues" evidence="5">
    <location>
        <begin position="814"/>
        <end position="823"/>
    </location>
</feature>
<keyword evidence="3" id="KW-0539">Nucleus</keyword>
<organism evidence="7 8">
    <name type="scientific">Liquidambar formosana</name>
    <name type="common">Formosan gum</name>
    <dbReference type="NCBI Taxonomy" id="63359"/>
    <lineage>
        <taxon>Eukaryota</taxon>
        <taxon>Viridiplantae</taxon>
        <taxon>Streptophyta</taxon>
        <taxon>Embryophyta</taxon>
        <taxon>Tracheophyta</taxon>
        <taxon>Spermatophyta</taxon>
        <taxon>Magnoliopsida</taxon>
        <taxon>eudicotyledons</taxon>
        <taxon>Gunneridae</taxon>
        <taxon>Pentapetalae</taxon>
        <taxon>Saxifragales</taxon>
        <taxon>Altingiaceae</taxon>
        <taxon>Liquidambar</taxon>
    </lineage>
</organism>
<feature type="compositionally biased region" description="Basic and acidic residues" evidence="5">
    <location>
        <begin position="773"/>
        <end position="784"/>
    </location>
</feature>
<keyword evidence="2" id="KW-0804">Transcription</keyword>
<feature type="region of interest" description="Disordered" evidence="5">
    <location>
        <begin position="571"/>
        <end position="598"/>
    </location>
</feature>
<dbReference type="FunFam" id="2.30.30.140:FF:000115">
    <property type="entry name" value="Tudor/PWWP/MBT superfamily protein"/>
    <property type="match status" value="1"/>
</dbReference>
<dbReference type="GO" id="GO:0035098">
    <property type="term" value="C:ESC/E(Z) complex"/>
    <property type="evidence" value="ECO:0007669"/>
    <property type="project" value="UniProtKB-ARBA"/>
</dbReference>
<dbReference type="GO" id="GO:2000028">
    <property type="term" value="P:regulation of photoperiodism, flowering"/>
    <property type="evidence" value="ECO:0007669"/>
    <property type="project" value="UniProtKB-ARBA"/>
</dbReference>
<dbReference type="CDD" id="cd05162">
    <property type="entry name" value="PWWP"/>
    <property type="match status" value="1"/>
</dbReference>
<feature type="region of interest" description="Disordered" evidence="5">
    <location>
        <begin position="974"/>
        <end position="1005"/>
    </location>
</feature>
<comment type="similarity">
    <text evidence="4">Belongs to the PDP family.</text>
</comment>
<evidence type="ECO:0000313" key="7">
    <source>
        <dbReference type="EMBL" id="KAK9293084.1"/>
    </source>
</evidence>
<proteinExistence type="inferred from homology"/>
<keyword evidence="8" id="KW-1185">Reference proteome</keyword>
<feature type="region of interest" description="Disordered" evidence="5">
    <location>
        <begin position="495"/>
        <end position="538"/>
    </location>
</feature>
<evidence type="ECO:0000259" key="6">
    <source>
        <dbReference type="PROSITE" id="PS50812"/>
    </source>
</evidence>
<feature type="region of interest" description="Disordered" evidence="5">
    <location>
        <begin position="894"/>
        <end position="955"/>
    </location>
</feature>
<feature type="region of interest" description="Disordered" evidence="5">
    <location>
        <begin position="1"/>
        <end position="47"/>
    </location>
</feature>
<feature type="region of interest" description="Disordered" evidence="5">
    <location>
        <begin position="1105"/>
        <end position="1127"/>
    </location>
</feature>
<dbReference type="Pfam" id="PF00855">
    <property type="entry name" value="PWWP"/>
    <property type="match status" value="1"/>
</dbReference>
<evidence type="ECO:0000256" key="3">
    <source>
        <dbReference type="ARBA" id="ARBA00023242"/>
    </source>
</evidence>
<dbReference type="InterPro" id="IPR052657">
    <property type="entry name" value="PDP_family_Arabidopsis"/>
</dbReference>
<dbReference type="PANTHER" id="PTHR10688">
    <property type="entry name" value="PWWP DOMAIN-CONTAINING PROTEIN"/>
    <property type="match status" value="1"/>
</dbReference>
<accession>A0AAP0SCB7</accession>
<evidence type="ECO:0000256" key="1">
    <source>
        <dbReference type="ARBA" id="ARBA00023015"/>
    </source>
</evidence>
<gene>
    <name evidence="7" type="ORF">L1049_021068</name>
</gene>
<dbReference type="Proteomes" id="UP001415857">
    <property type="component" value="Unassembled WGS sequence"/>
</dbReference>
<dbReference type="InterPro" id="IPR000313">
    <property type="entry name" value="PWWP_dom"/>
</dbReference>
<dbReference type="GO" id="GO:0006355">
    <property type="term" value="P:regulation of DNA-templated transcription"/>
    <property type="evidence" value="ECO:0007669"/>
    <property type="project" value="UniProtKB-ARBA"/>
</dbReference>
<feature type="compositionally biased region" description="Basic and acidic residues" evidence="5">
    <location>
        <begin position="10"/>
        <end position="29"/>
    </location>
</feature>
<reference evidence="7 8" key="1">
    <citation type="journal article" date="2024" name="Plant J.">
        <title>Genome sequences and population genomics reveal climatic adaptation and genomic divergence between two closely related sweetgum species.</title>
        <authorList>
            <person name="Xu W.Q."/>
            <person name="Ren C.Q."/>
            <person name="Zhang X.Y."/>
            <person name="Comes H.P."/>
            <person name="Liu X.H."/>
            <person name="Li Y.G."/>
            <person name="Kettle C.J."/>
            <person name="Jalonen R."/>
            <person name="Gaisberger H."/>
            <person name="Ma Y.Z."/>
            <person name="Qiu Y.X."/>
        </authorList>
    </citation>
    <scope>NUCLEOTIDE SEQUENCE [LARGE SCALE GENOMIC DNA]</scope>
    <source>
        <strain evidence="7">Hangzhou</strain>
    </source>
</reference>
<dbReference type="SUPFAM" id="SSF63748">
    <property type="entry name" value="Tudor/PWWP/MBT"/>
    <property type="match status" value="1"/>
</dbReference>
<feature type="domain" description="PWWP" evidence="6">
    <location>
        <begin position="265"/>
        <end position="326"/>
    </location>
</feature>
<keyword evidence="1" id="KW-0805">Transcription regulation</keyword>
<feature type="compositionally biased region" description="Basic and acidic residues" evidence="5">
    <location>
        <begin position="502"/>
        <end position="521"/>
    </location>
</feature>
<protein>
    <recommendedName>
        <fullName evidence="6">PWWP domain-containing protein</fullName>
    </recommendedName>
</protein>
<dbReference type="EMBL" id="JBBPBK010000001">
    <property type="protein sequence ID" value="KAK9293084.1"/>
    <property type="molecule type" value="Genomic_DNA"/>
</dbReference>
<comment type="caution">
    <text evidence="7">The sequence shown here is derived from an EMBL/GenBank/DDBJ whole genome shotgun (WGS) entry which is preliminary data.</text>
</comment>
<dbReference type="PROSITE" id="PS50812">
    <property type="entry name" value="PWWP"/>
    <property type="match status" value="1"/>
</dbReference>